<keyword evidence="2" id="KW-0418">Kinase</keyword>
<evidence type="ECO:0000313" key="2">
    <source>
        <dbReference type="EMBL" id="SFP63763.1"/>
    </source>
</evidence>
<dbReference type="AlphaFoldDB" id="A0A1I5RZ57"/>
<accession>A0A1I5RZ57</accession>
<dbReference type="Pfam" id="PF00480">
    <property type="entry name" value="ROK"/>
    <property type="match status" value="1"/>
</dbReference>
<dbReference type="STRING" id="441119.SAMN04488047_109162"/>
<dbReference type="InterPro" id="IPR000600">
    <property type="entry name" value="ROK"/>
</dbReference>
<dbReference type="InterPro" id="IPR036388">
    <property type="entry name" value="WH-like_DNA-bd_sf"/>
</dbReference>
<name>A0A1I5RZ57_9RHOB</name>
<dbReference type="RefSeq" id="WP_093422460.1">
    <property type="nucleotide sequence ID" value="NZ_FOXA01000009.1"/>
</dbReference>
<dbReference type="Gene3D" id="3.30.420.40">
    <property type="match status" value="2"/>
</dbReference>
<gene>
    <name evidence="2" type="ORF">SAMN04488047_109162</name>
</gene>
<sequence length="401" mass="42194">MAQAGHDAERGSWLPGGATPRGVRNHNERLVLSTVRACGPLPGAEIARRTQLSAQTASVITRSLEADRLLRRGTPVRGRVGKPSVPMGLNPDGAYSFGLRIGRRRADLVLMDLTGAVRGRRRLDYAYPTPATVTAFVVEGVEDLRAGVVPERRDRIAGLGIGAPHQLWNWLDLVGAPRSHMQDWESFDFVRDLSGPTGLAVHLGNDATLACYGEQVFGTAAEKTNYAYFYVGAFVGGGIVLNGRVRTGPTGNAGALGSIVVGGEGGGRGGQLIHNASLYVLEEMLEAQGRPAALARADEQSWDGFEDVLAPWLSLTARSLTAAAISVTAVLDVPAVVVDGGVPAAVRERLVGLIREEMAQADTRGVDRPEVLAGTLGAVAGALGSAHLPLAESYLAEGMLM</sequence>
<proteinExistence type="predicted"/>
<dbReference type="SUPFAM" id="SSF46785">
    <property type="entry name" value="Winged helix' DNA-binding domain"/>
    <property type="match status" value="1"/>
</dbReference>
<dbReference type="Proteomes" id="UP000199356">
    <property type="component" value="Unassembled WGS sequence"/>
</dbReference>
<dbReference type="GO" id="GO:0009384">
    <property type="term" value="F:N-acylmannosamine kinase activity"/>
    <property type="evidence" value="ECO:0007669"/>
    <property type="project" value="TreeGrafter"/>
</dbReference>
<dbReference type="PANTHER" id="PTHR18964:SF169">
    <property type="entry name" value="N-ACETYLMANNOSAMINE KINASE"/>
    <property type="match status" value="1"/>
</dbReference>
<keyword evidence="3" id="KW-1185">Reference proteome</keyword>
<dbReference type="EMBL" id="FOXA01000009">
    <property type="protein sequence ID" value="SFP63763.1"/>
    <property type="molecule type" value="Genomic_DNA"/>
</dbReference>
<dbReference type="OrthoDB" id="49685at2"/>
<organism evidence="2 3">
    <name type="scientific">Tranquillimonas alkanivorans</name>
    <dbReference type="NCBI Taxonomy" id="441119"/>
    <lineage>
        <taxon>Bacteria</taxon>
        <taxon>Pseudomonadati</taxon>
        <taxon>Pseudomonadota</taxon>
        <taxon>Alphaproteobacteria</taxon>
        <taxon>Rhodobacterales</taxon>
        <taxon>Roseobacteraceae</taxon>
        <taxon>Tranquillimonas</taxon>
    </lineage>
</organism>
<dbReference type="PANTHER" id="PTHR18964">
    <property type="entry name" value="ROK (REPRESSOR, ORF, KINASE) FAMILY"/>
    <property type="match status" value="1"/>
</dbReference>
<dbReference type="InterPro" id="IPR043129">
    <property type="entry name" value="ATPase_NBD"/>
</dbReference>
<feature type="compositionally biased region" description="Basic and acidic residues" evidence="1">
    <location>
        <begin position="1"/>
        <end position="10"/>
    </location>
</feature>
<dbReference type="Gene3D" id="1.10.10.10">
    <property type="entry name" value="Winged helix-like DNA-binding domain superfamily/Winged helix DNA-binding domain"/>
    <property type="match status" value="1"/>
</dbReference>
<keyword evidence="2" id="KW-0808">Transferase</keyword>
<evidence type="ECO:0000313" key="3">
    <source>
        <dbReference type="Proteomes" id="UP000199356"/>
    </source>
</evidence>
<dbReference type="CDD" id="cd23763">
    <property type="entry name" value="ASKHA_ATPase_ROK"/>
    <property type="match status" value="1"/>
</dbReference>
<evidence type="ECO:0000256" key="1">
    <source>
        <dbReference type="SAM" id="MobiDB-lite"/>
    </source>
</evidence>
<dbReference type="SUPFAM" id="SSF53067">
    <property type="entry name" value="Actin-like ATPase domain"/>
    <property type="match status" value="1"/>
</dbReference>
<reference evidence="2 3" key="1">
    <citation type="submission" date="2016-10" db="EMBL/GenBank/DDBJ databases">
        <authorList>
            <person name="de Groot N.N."/>
        </authorList>
    </citation>
    <scope>NUCLEOTIDE SEQUENCE [LARGE SCALE GENOMIC DNA]</scope>
    <source>
        <strain evidence="2 3">DSM 19547</strain>
    </source>
</reference>
<feature type="region of interest" description="Disordered" evidence="1">
    <location>
        <begin position="1"/>
        <end position="25"/>
    </location>
</feature>
<dbReference type="InterPro" id="IPR036390">
    <property type="entry name" value="WH_DNA-bd_sf"/>
</dbReference>
<protein>
    <submittedName>
        <fullName evidence="2">Sugar kinase of the NBD/HSP70 family, may contain an N-terminal HTH domain</fullName>
    </submittedName>
</protein>
<dbReference type="GO" id="GO:0019262">
    <property type="term" value="P:N-acetylneuraminate catabolic process"/>
    <property type="evidence" value="ECO:0007669"/>
    <property type="project" value="TreeGrafter"/>
</dbReference>